<feature type="region of interest" description="Disordered" evidence="1">
    <location>
        <begin position="48"/>
        <end position="156"/>
    </location>
</feature>
<reference evidence="2" key="1">
    <citation type="journal article" date="2020" name="Stud. Mycol.">
        <title>101 Dothideomycetes genomes: a test case for predicting lifestyles and emergence of pathogens.</title>
        <authorList>
            <person name="Haridas S."/>
            <person name="Albert R."/>
            <person name="Binder M."/>
            <person name="Bloem J."/>
            <person name="Labutti K."/>
            <person name="Salamov A."/>
            <person name="Andreopoulos B."/>
            <person name="Baker S."/>
            <person name="Barry K."/>
            <person name="Bills G."/>
            <person name="Bluhm B."/>
            <person name="Cannon C."/>
            <person name="Castanera R."/>
            <person name="Culley D."/>
            <person name="Daum C."/>
            <person name="Ezra D."/>
            <person name="Gonzalez J."/>
            <person name="Henrissat B."/>
            <person name="Kuo A."/>
            <person name="Liang C."/>
            <person name="Lipzen A."/>
            <person name="Lutzoni F."/>
            <person name="Magnuson J."/>
            <person name="Mondo S."/>
            <person name="Nolan M."/>
            <person name="Ohm R."/>
            <person name="Pangilinan J."/>
            <person name="Park H.-J."/>
            <person name="Ramirez L."/>
            <person name="Alfaro M."/>
            <person name="Sun H."/>
            <person name="Tritt A."/>
            <person name="Yoshinaga Y."/>
            <person name="Zwiers L.-H."/>
            <person name="Turgeon B."/>
            <person name="Goodwin S."/>
            <person name="Spatafora J."/>
            <person name="Crous P."/>
            <person name="Grigoriev I."/>
        </authorList>
    </citation>
    <scope>NUCLEOTIDE SEQUENCE</scope>
    <source>
        <strain evidence="2">CBS 627.86</strain>
    </source>
</reference>
<proteinExistence type="predicted"/>
<keyword evidence="3" id="KW-1185">Reference proteome</keyword>
<dbReference type="Proteomes" id="UP000799770">
    <property type="component" value="Unassembled WGS sequence"/>
</dbReference>
<name>A0A6A5Z799_9PLEO</name>
<sequence>MVNWTTEKDLTLLLGILEFNNVTTSGKTLEYLAQKIGEGCTAKAVSHRLANMKKQAKASAEAAGFEGSPATPDTTPAAKATPKRSRGGKKKSDDNVQDDDESPTKTKGKRGRKAAKVDEEDEDGVAAKKIKIEAGIDEAEGLQGGEEEAESGADLV</sequence>
<organism evidence="2 3">
    <name type="scientific">Lophiotrema nucula</name>
    <dbReference type="NCBI Taxonomy" id="690887"/>
    <lineage>
        <taxon>Eukaryota</taxon>
        <taxon>Fungi</taxon>
        <taxon>Dikarya</taxon>
        <taxon>Ascomycota</taxon>
        <taxon>Pezizomycotina</taxon>
        <taxon>Dothideomycetes</taxon>
        <taxon>Pleosporomycetidae</taxon>
        <taxon>Pleosporales</taxon>
        <taxon>Lophiotremataceae</taxon>
        <taxon>Lophiotrema</taxon>
    </lineage>
</organism>
<evidence type="ECO:0000313" key="2">
    <source>
        <dbReference type="EMBL" id="KAF2114933.1"/>
    </source>
</evidence>
<accession>A0A6A5Z799</accession>
<protein>
    <submittedName>
        <fullName evidence="2">Uncharacterized protein</fullName>
    </submittedName>
</protein>
<evidence type="ECO:0000256" key="1">
    <source>
        <dbReference type="SAM" id="MobiDB-lite"/>
    </source>
</evidence>
<gene>
    <name evidence="2" type="ORF">BDV96DRAFT_646799</name>
</gene>
<dbReference type="OrthoDB" id="5418867at2759"/>
<dbReference type="EMBL" id="ML977324">
    <property type="protein sequence ID" value="KAF2114933.1"/>
    <property type="molecule type" value="Genomic_DNA"/>
</dbReference>
<feature type="compositionally biased region" description="Low complexity" evidence="1">
    <location>
        <begin position="69"/>
        <end position="80"/>
    </location>
</feature>
<feature type="compositionally biased region" description="Acidic residues" evidence="1">
    <location>
        <begin position="135"/>
        <end position="156"/>
    </location>
</feature>
<evidence type="ECO:0000313" key="3">
    <source>
        <dbReference type="Proteomes" id="UP000799770"/>
    </source>
</evidence>
<dbReference type="AlphaFoldDB" id="A0A6A5Z799"/>